<reference evidence="2" key="1">
    <citation type="submission" date="2017-02" db="UniProtKB">
        <authorList>
            <consortium name="WormBaseParasite"/>
        </authorList>
    </citation>
    <scope>IDENTIFICATION</scope>
</reference>
<protein>
    <submittedName>
        <fullName evidence="2">Uncharacterized protein</fullName>
    </submittedName>
</protein>
<evidence type="ECO:0000313" key="2">
    <source>
        <dbReference type="WBParaSite" id="SPAL_0001356100.1"/>
    </source>
</evidence>
<dbReference type="WBParaSite" id="SPAL_0001356100.1">
    <property type="protein sequence ID" value="SPAL_0001356100.1"/>
    <property type="gene ID" value="SPAL_0001356100"/>
</dbReference>
<sequence>MRVFETVFLSLLASNIVKIYGLTIWITGQTRPYNPMNLPVDIKLIDFEIKVVVVEVTDNNRTVAKEDGFSMRAPFHVNIHDVPPDFQKTKVYNVFFLYHTPTECKATAKKTIPKDCILEPVRPKNIVYKCILKNIDPNTIKQRWEKMFEELWKRNIFKLDPWSEGSHFDDDVLPF</sequence>
<dbReference type="AlphaFoldDB" id="A0A0N5C6J5"/>
<name>A0A0N5C6J5_STREA</name>
<proteinExistence type="predicted"/>
<keyword evidence="1" id="KW-1185">Reference proteome</keyword>
<dbReference type="Proteomes" id="UP000046392">
    <property type="component" value="Unplaced"/>
</dbReference>
<evidence type="ECO:0000313" key="1">
    <source>
        <dbReference type="Proteomes" id="UP000046392"/>
    </source>
</evidence>
<accession>A0A0N5C6J5</accession>
<organism evidence="1 2">
    <name type="scientific">Strongyloides papillosus</name>
    <name type="common">Intestinal threadworm</name>
    <dbReference type="NCBI Taxonomy" id="174720"/>
    <lineage>
        <taxon>Eukaryota</taxon>
        <taxon>Metazoa</taxon>
        <taxon>Ecdysozoa</taxon>
        <taxon>Nematoda</taxon>
        <taxon>Chromadorea</taxon>
        <taxon>Rhabditida</taxon>
        <taxon>Tylenchina</taxon>
        <taxon>Panagrolaimomorpha</taxon>
        <taxon>Strongyloidoidea</taxon>
        <taxon>Strongyloididae</taxon>
        <taxon>Strongyloides</taxon>
    </lineage>
</organism>